<dbReference type="PRINTS" id="PR00906">
    <property type="entry name" value="SECA"/>
</dbReference>
<dbReference type="InterPro" id="IPR000185">
    <property type="entry name" value="SecA"/>
</dbReference>
<dbReference type="GO" id="GO:0005524">
    <property type="term" value="F:ATP binding"/>
    <property type="evidence" value="ECO:0007669"/>
    <property type="project" value="UniProtKB-KW"/>
</dbReference>
<keyword evidence="1" id="KW-0813">Transport</keyword>
<dbReference type="InterPro" id="IPR027417">
    <property type="entry name" value="P-loop_NTPase"/>
</dbReference>
<dbReference type="CDD" id="cd18803">
    <property type="entry name" value="SF2_C_secA"/>
    <property type="match status" value="1"/>
</dbReference>
<dbReference type="GO" id="GO:0017038">
    <property type="term" value="P:protein import"/>
    <property type="evidence" value="ECO:0007669"/>
    <property type="project" value="InterPro"/>
</dbReference>
<dbReference type="InterPro" id="IPR011130">
    <property type="entry name" value="SecA_preprotein_X-link_dom"/>
</dbReference>
<dbReference type="AlphaFoldDB" id="A0A9D7E0U2"/>
<reference evidence="10" key="1">
    <citation type="submission" date="2020-10" db="EMBL/GenBank/DDBJ databases">
        <title>Connecting structure to function with the recovery of over 1000 high-quality activated sludge metagenome-assembled genomes encoding full-length rRNA genes using long-read sequencing.</title>
        <authorList>
            <person name="Singleton C.M."/>
            <person name="Petriglieri F."/>
            <person name="Kristensen J.M."/>
            <person name="Kirkegaard R.H."/>
            <person name="Michaelsen T.Y."/>
            <person name="Andersen M.H."/>
            <person name="Karst S.M."/>
            <person name="Dueholm M.S."/>
            <person name="Nielsen P.H."/>
            <person name="Albertsen M."/>
        </authorList>
    </citation>
    <scope>NUCLEOTIDE SEQUENCE</scope>
    <source>
        <strain evidence="10">Bjer_18-Q3-R1-45_BAT3C.347</strain>
    </source>
</reference>
<dbReference type="Pfam" id="PF01043">
    <property type="entry name" value="SecA_PP_bind"/>
    <property type="match status" value="1"/>
</dbReference>
<keyword evidence="3" id="KW-0547">Nucleotide-binding</keyword>
<accession>A0A9D7E0U2</accession>
<proteinExistence type="predicted"/>
<dbReference type="GO" id="GO:0006605">
    <property type="term" value="P:protein targeting"/>
    <property type="evidence" value="ECO:0007669"/>
    <property type="project" value="InterPro"/>
</dbReference>
<evidence type="ECO:0000256" key="3">
    <source>
        <dbReference type="ARBA" id="ARBA00022741"/>
    </source>
</evidence>
<dbReference type="PANTHER" id="PTHR30612">
    <property type="entry name" value="SECA INNER MEMBRANE COMPONENT OF SEC PROTEIN SECRETION SYSTEM"/>
    <property type="match status" value="1"/>
</dbReference>
<dbReference type="PROSITE" id="PS51196">
    <property type="entry name" value="SECA_MOTOR_DEAD"/>
    <property type="match status" value="1"/>
</dbReference>
<keyword evidence="5" id="KW-0653">Protein transport</keyword>
<dbReference type="EMBL" id="JADJEV010000002">
    <property type="protein sequence ID" value="MBK6972074.1"/>
    <property type="molecule type" value="Genomic_DNA"/>
</dbReference>
<evidence type="ECO:0000256" key="5">
    <source>
        <dbReference type="ARBA" id="ARBA00022927"/>
    </source>
</evidence>
<feature type="domain" description="SecA family profile" evidence="9">
    <location>
        <begin position="1"/>
        <end position="273"/>
    </location>
</feature>
<dbReference type="InterPro" id="IPR014018">
    <property type="entry name" value="SecA_motor_DEAD"/>
</dbReference>
<keyword evidence="2" id="KW-1003">Cell membrane</keyword>
<evidence type="ECO:0000256" key="7">
    <source>
        <dbReference type="ARBA" id="ARBA00023010"/>
    </source>
</evidence>
<dbReference type="SUPFAM" id="SSF52540">
    <property type="entry name" value="P-loop containing nucleoside triphosphate hydrolases"/>
    <property type="match status" value="1"/>
</dbReference>
<dbReference type="Pfam" id="PF21090">
    <property type="entry name" value="P-loop_SecA"/>
    <property type="match status" value="2"/>
</dbReference>
<gene>
    <name evidence="10" type="ORF">IPH26_03675</name>
</gene>
<dbReference type="SUPFAM" id="SSF81767">
    <property type="entry name" value="Pre-protein crosslinking domain of SecA"/>
    <property type="match status" value="1"/>
</dbReference>
<dbReference type="InterPro" id="IPR044722">
    <property type="entry name" value="SecA_SF2_C"/>
</dbReference>
<dbReference type="Gene3D" id="3.90.1440.10">
    <property type="entry name" value="SecA, preprotein cross-linking domain"/>
    <property type="match status" value="1"/>
</dbReference>
<name>A0A9D7E0U2_9PROT</name>
<dbReference type="GO" id="GO:0006886">
    <property type="term" value="P:intracellular protein transport"/>
    <property type="evidence" value="ECO:0007669"/>
    <property type="project" value="InterPro"/>
</dbReference>
<comment type="caution">
    <text evidence="10">The sequence shown here is derived from an EMBL/GenBank/DDBJ whole genome shotgun (WGS) entry which is preliminary data.</text>
</comment>
<dbReference type="InterPro" id="IPR036670">
    <property type="entry name" value="SecA_X-link_sf"/>
</dbReference>
<dbReference type="GO" id="GO:0016020">
    <property type="term" value="C:membrane"/>
    <property type="evidence" value="ECO:0007669"/>
    <property type="project" value="InterPro"/>
</dbReference>
<evidence type="ECO:0000256" key="2">
    <source>
        <dbReference type="ARBA" id="ARBA00022475"/>
    </source>
</evidence>
<dbReference type="PANTHER" id="PTHR30612:SF0">
    <property type="entry name" value="CHLOROPLAST PROTEIN-TRANSPORTING ATPASE"/>
    <property type="match status" value="1"/>
</dbReference>
<evidence type="ECO:0000313" key="11">
    <source>
        <dbReference type="Proteomes" id="UP000807785"/>
    </source>
</evidence>
<evidence type="ECO:0000256" key="1">
    <source>
        <dbReference type="ARBA" id="ARBA00022448"/>
    </source>
</evidence>
<evidence type="ECO:0000256" key="8">
    <source>
        <dbReference type="ARBA" id="ARBA00023136"/>
    </source>
</evidence>
<keyword evidence="4" id="KW-0067">ATP-binding</keyword>
<evidence type="ECO:0000313" key="10">
    <source>
        <dbReference type="EMBL" id="MBK6972074.1"/>
    </source>
</evidence>
<organism evidence="10 11">
    <name type="scientific">Candidatus Methylophosphatis roskildensis</name>
    <dbReference type="NCBI Taxonomy" id="2899263"/>
    <lineage>
        <taxon>Bacteria</taxon>
        <taxon>Pseudomonadati</taxon>
        <taxon>Pseudomonadota</taxon>
        <taxon>Betaproteobacteria</taxon>
        <taxon>Nitrosomonadales</taxon>
        <taxon>Sterolibacteriaceae</taxon>
        <taxon>Candidatus Methylophosphatis</taxon>
    </lineage>
</organism>
<keyword evidence="7" id="KW-0811">Translocation</keyword>
<evidence type="ECO:0000256" key="6">
    <source>
        <dbReference type="ARBA" id="ARBA00022967"/>
    </source>
</evidence>
<keyword evidence="8" id="KW-0472">Membrane</keyword>
<dbReference type="FunFam" id="3.40.50.300:FF:000429">
    <property type="entry name" value="Preprotein translocase subunit SecA"/>
    <property type="match status" value="1"/>
</dbReference>
<dbReference type="Gene3D" id="3.40.50.300">
    <property type="entry name" value="P-loop containing nucleotide triphosphate hydrolases"/>
    <property type="match status" value="2"/>
</dbReference>
<protein>
    <recommendedName>
        <fullName evidence="9">SecA family profile domain-containing protein</fullName>
    </recommendedName>
</protein>
<keyword evidence="6" id="KW-1278">Translocase</keyword>
<evidence type="ECO:0000259" key="9">
    <source>
        <dbReference type="PROSITE" id="PS51196"/>
    </source>
</evidence>
<dbReference type="Proteomes" id="UP000807785">
    <property type="component" value="Unassembled WGS sequence"/>
</dbReference>
<evidence type="ECO:0000256" key="4">
    <source>
        <dbReference type="ARBA" id="ARBA00022840"/>
    </source>
</evidence>
<sequence length="319" mass="35180">MALHGLHACHRDAHYVVREGAIELLDEVTGRIAAGRVWSRGLHTVVALKEGLSPPDETDTVAQITFQRFFLRYWRVAGLSGTLREARAELRGLLGAAVVRVPLHAPCRRQALPPRLFERADVRWAAVCERVAALQAAGRPVLVGTDSVADSQALSHQLQAAGIAHRVLNALHDADEATIVAAAGRAGRVTVATRMAGRGTDIVLDAAARAAGGLHVLSCQHNPSYRLDRQLAGRAGRQGDPGSAETWFLPRFANSEVLGDVDKHGRWTYRQSWGAAWLIQSARRWSQWREDCRRATLRRELLQQDRHWQRRLSFAGPPA</sequence>